<evidence type="ECO:0000313" key="5">
    <source>
        <dbReference type="EMBL" id="AWB32970.1"/>
    </source>
</evidence>
<dbReference type="Gene3D" id="2.40.30.170">
    <property type="match status" value="1"/>
</dbReference>
<dbReference type="Pfam" id="PF25963">
    <property type="entry name" value="Beta-barrel_AAEA"/>
    <property type="match status" value="1"/>
</dbReference>
<name>A0A2R4XGM0_9BURK</name>
<keyword evidence="2" id="KW-0812">Transmembrane</keyword>
<dbReference type="Gene3D" id="2.40.50.100">
    <property type="match status" value="1"/>
</dbReference>
<dbReference type="KEGG" id="boz:DBV39_03725"/>
<keyword evidence="6" id="KW-1185">Reference proteome</keyword>
<keyword evidence="2" id="KW-0472">Membrane</keyword>
<dbReference type="Pfam" id="PF25917">
    <property type="entry name" value="BSH_RND"/>
    <property type="match status" value="1"/>
</dbReference>
<evidence type="ECO:0000313" key="6">
    <source>
        <dbReference type="Proteomes" id="UP000244571"/>
    </source>
</evidence>
<protein>
    <submittedName>
        <fullName evidence="5">Efflux transporter periplasmic adaptor subunit</fullName>
    </submittedName>
</protein>
<feature type="transmembrane region" description="Helical" evidence="2">
    <location>
        <begin position="51"/>
        <end position="75"/>
    </location>
</feature>
<dbReference type="Proteomes" id="UP000244571">
    <property type="component" value="Chromosome"/>
</dbReference>
<dbReference type="InterPro" id="IPR058634">
    <property type="entry name" value="AaeA-lik-b-barrel"/>
</dbReference>
<dbReference type="PANTHER" id="PTHR30367">
    <property type="entry name" value="P-HYDROXYBENZOIC ACID EFFLUX PUMP SUBUNIT AAEA-RELATED"/>
    <property type="match status" value="1"/>
</dbReference>
<evidence type="ECO:0000256" key="2">
    <source>
        <dbReference type="SAM" id="Phobius"/>
    </source>
</evidence>
<feature type="domain" description="Multidrug resistance protein MdtA-like barrel-sandwich hybrid" evidence="3">
    <location>
        <begin position="92"/>
        <end position="229"/>
    </location>
</feature>
<dbReference type="PANTHER" id="PTHR30367:SF12">
    <property type="entry name" value="P-HYDROXYBENZOIC ACID EFFLUX PUMP SUBUNIT AAEA"/>
    <property type="match status" value="1"/>
</dbReference>
<evidence type="ECO:0000259" key="4">
    <source>
        <dbReference type="Pfam" id="PF25963"/>
    </source>
</evidence>
<accession>A0A2R4XGM0</accession>
<dbReference type="InterPro" id="IPR058625">
    <property type="entry name" value="MdtA-like_BSH"/>
</dbReference>
<sequence length="354" mass="38922">MNTSSSSRDTGEPDLEPTHTGPSSAHASRGTVTNADKPTPPSLSGRILRRLVPYVVTLALVMAAGWLVWEVWYLYMRTPWTRDAFVRVEVTEVAPEGVSGYVTELPIAENQWVDQGELLLRIDPTRYQLTVNQVRSELEVARVTAQMDRDFAQSRVTAGDAVSSEETQAYQTRARASELEVERLEAALALVQFNLDRTRLYAPVSGYVTNLNLRQGNFLGSGQTAVILLDASSFWVEAYFQETHLADIQPGAKAAIDLMAYDRPLTGTVVSVSKGIANPNNNPGYLGLQSVDPVDAWVRLAQRIPVYVRIDEIPDDLPLSAGMTAAVAVGEAAQQVLNPVSLSDRLRKWLGQRL</sequence>
<evidence type="ECO:0000256" key="1">
    <source>
        <dbReference type="SAM" id="MobiDB-lite"/>
    </source>
</evidence>
<feature type="compositionally biased region" description="Polar residues" evidence="1">
    <location>
        <begin position="20"/>
        <end position="36"/>
    </location>
</feature>
<dbReference type="EMBL" id="CP028901">
    <property type="protein sequence ID" value="AWB32970.1"/>
    <property type="molecule type" value="Genomic_DNA"/>
</dbReference>
<feature type="domain" description="p-hydroxybenzoic acid efflux pump subunit AaeA-like beta-barrel" evidence="4">
    <location>
        <begin position="233"/>
        <end position="329"/>
    </location>
</feature>
<keyword evidence="2" id="KW-1133">Transmembrane helix</keyword>
<proteinExistence type="predicted"/>
<feature type="region of interest" description="Disordered" evidence="1">
    <location>
        <begin position="1"/>
        <end position="40"/>
    </location>
</feature>
<dbReference type="SUPFAM" id="SSF111369">
    <property type="entry name" value="HlyD-like secretion proteins"/>
    <property type="match status" value="1"/>
</dbReference>
<reference evidence="5 6" key="1">
    <citation type="submission" date="2018-04" db="EMBL/GenBank/DDBJ databases">
        <title>Bordetella sp. HZ20 isolated from seawater.</title>
        <authorList>
            <person name="Sun C."/>
        </authorList>
    </citation>
    <scope>NUCLEOTIDE SEQUENCE [LARGE SCALE GENOMIC DNA]</scope>
    <source>
        <strain evidence="5 6">HZ20</strain>
    </source>
</reference>
<dbReference type="InterPro" id="IPR050393">
    <property type="entry name" value="MFP_Efflux_Pump"/>
</dbReference>
<organism evidence="5 6">
    <name type="scientific">Orrella marina</name>
    <dbReference type="NCBI Taxonomy" id="2163011"/>
    <lineage>
        <taxon>Bacteria</taxon>
        <taxon>Pseudomonadati</taxon>
        <taxon>Pseudomonadota</taxon>
        <taxon>Betaproteobacteria</taxon>
        <taxon>Burkholderiales</taxon>
        <taxon>Alcaligenaceae</taxon>
        <taxon>Orrella</taxon>
    </lineage>
</organism>
<gene>
    <name evidence="5" type="ORF">DBV39_03725</name>
</gene>
<dbReference type="AlphaFoldDB" id="A0A2R4XGM0"/>
<evidence type="ECO:0000259" key="3">
    <source>
        <dbReference type="Pfam" id="PF25917"/>
    </source>
</evidence>